<proteinExistence type="predicted"/>
<dbReference type="InterPro" id="IPR032687">
    <property type="entry name" value="AraC-type_N"/>
</dbReference>
<keyword evidence="1" id="KW-0805">Transcription regulation</keyword>
<evidence type="ECO:0000256" key="2">
    <source>
        <dbReference type="ARBA" id="ARBA00023125"/>
    </source>
</evidence>
<keyword evidence="2" id="KW-0238">DNA-binding</keyword>
<dbReference type="Pfam" id="PF12833">
    <property type="entry name" value="HTH_18"/>
    <property type="match status" value="1"/>
</dbReference>
<dbReference type="InterPro" id="IPR018060">
    <property type="entry name" value="HTH_AraC"/>
</dbReference>
<evidence type="ECO:0000313" key="7">
    <source>
        <dbReference type="Proteomes" id="UP001326110"/>
    </source>
</evidence>
<reference evidence="6 7" key="1">
    <citation type="submission" date="2023-11" db="EMBL/GenBank/DDBJ databases">
        <title>MicrobeMod: A computational toolkit for identifying prokaryotic methylation and restriction-modification with nanopore sequencing.</title>
        <authorList>
            <person name="Crits-Christoph A."/>
            <person name="Kang S.C."/>
            <person name="Lee H."/>
            <person name="Ostrov N."/>
        </authorList>
    </citation>
    <scope>NUCLEOTIDE SEQUENCE [LARGE SCALE GENOMIC DNA]</scope>
    <source>
        <strain evidence="6 7">ATCC 25935</strain>
    </source>
</reference>
<evidence type="ECO:0000256" key="1">
    <source>
        <dbReference type="ARBA" id="ARBA00023015"/>
    </source>
</evidence>
<keyword evidence="4" id="KW-0812">Transmembrane</keyword>
<keyword evidence="4" id="KW-1133">Transmembrane helix</keyword>
<feature type="domain" description="HTH araC/xylS-type" evidence="5">
    <location>
        <begin position="249"/>
        <end position="347"/>
    </location>
</feature>
<dbReference type="RefSeq" id="WP_051120319.1">
    <property type="nucleotide sequence ID" value="NZ_CP140152.1"/>
</dbReference>
<gene>
    <name evidence="6" type="ORF">SR858_06980</name>
</gene>
<dbReference type="Proteomes" id="UP001326110">
    <property type="component" value="Chromosome"/>
</dbReference>
<evidence type="ECO:0000259" key="5">
    <source>
        <dbReference type="PROSITE" id="PS01124"/>
    </source>
</evidence>
<dbReference type="InterPro" id="IPR009057">
    <property type="entry name" value="Homeodomain-like_sf"/>
</dbReference>
<dbReference type="EMBL" id="CP140152">
    <property type="protein sequence ID" value="WQH06072.1"/>
    <property type="molecule type" value="Genomic_DNA"/>
</dbReference>
<protein>
    <submittedName>
        <fullName evidence="6">AraC family transcriptional regulator ligand-binding domain-containing protein</fullName>
    </submittedName>
</protein>
<dbReference type="PROSITE" id="PS01124">
    <property type="entry name" value="HTH_ARAC_FAMILY_2"/>
    <property type="match status" value="1"/>
</dbReference>
<dbReference type="Gene3D" id="1.10.10.60">
    <property type="entry name" value="Homeodomain-like"/>
    <property type="match status" value="1"/>
</dbReference>
<organism evidence="6 7">
    <name type="scientific">Duganella zoogloeoides</name>
    <dbReference type="NCBI Taxonomy" id="75659"/>
    <lineage>
        <taxon>Bacteria</taxon>
        <taxon>Pseudomonadati</taxon>
        <taxon>Pseudomonadota</taxon>
        <taxon>Betaproteobacteria</taxon>
        <taxon>Burkholderiales</taxon>
        <taxon>Oxalobacteraceae</taxon>
        <taxon>Telluria group</taxon>
        <taxon>Duganella</taxon>
    </lineage>
</organism>
<evidence type="ECO:0000256" key="3">
    <source>
        <dbReference type="ARBA" id="ARBA00023163"/>
    </source>
</evidence>
<dbReference type="SUPFAM" id="SSF46689">
    <property type="entry name" value="Homeodomain-like"/>
    <property type="match status" value="1"/>
</dbReference>
<evidence type="ECO:0000256" key="4">
    <source>
        <dbReference type="SAM" id="Phobius"/>
    </source>
</evidence>
<dbReference type="PANTHER" id="PTHR47894">
    <property type="entry name" value="HTH-TYPE TRANSCRIPTIONAL REGULATOR GADX"/>
    <property type="match status" value="1"/>
</dbReference>
<keyword evidence="3" id="KW-0804">Transcription</keyword>
<dbReference type="Pfam" id="PF12625">
    <property type="entry name" value="Arabinose_bd"/>
    <property type="match status" value="1"/>
</dbReference>
<keyword evidence="4" id="KW-0472">Membrane</keyword>
<sequence>METHIATLHHHARSRALDYAVWPGWRVLMEDAGLRTAPVLRRAGLPGDLFARPQVRLDPQQFFQLWQALEAEALSLDSDLPAPLRIARVMTADWFDPELFAALCSPDLGSALARIATYVRLIAPMQFHVERGSRQSRLTIDFLGGVMAAPTVFLAFKLIFFVGLARLATRSPVRPLQVGLPGPPTGADASLYEEFFGATIQPAPLATLVFSNEDMDRPFLTENHKMWQVFEPGLRQRLADLDCTAGMAERVRSLLLELLPAGAVSMGEVSRKLAVSTRTLQRKLHEEGTTFQRTLDAVRDALAHHYLGSTAMSAAEISFLLGFEDANSFARAFQGWTGHTPQTVRNRLREAAATSAASMRSK</sequence>
<accession>A0ABZ0Y212</accession>
<dbReference type="PANTHER" id="PTHR47894:SF1">
    <property type="entry name" value="HTH-TYPE TRANSCRIPTIONAL REGULATOR VQSM"/>
    <property type="match status" value="1"/>
</dbReference>
<evidence type="ECO:0000313" key="6">
    <source>
        <dbReference type="EMBL" id="WQH06072.1"/>
    </source>
</evidence>
<keyword evidence="7" id="KW-1185">Reference proteome</keyword>
<name>A0ABZ0Y212_9BURK</name>
<feature type="transmembrane region" description="Helical" evidence="4">
    <location>
        <begin position="142"/>
        <end position="165"/>
    </location>
</feature>
<dbReference type="SMART" id="SM00342">
    <property type="entry name" value="HTH_ARAC"/>
    <property type="match status" value="1"/>
</dbReference>